<organism evidence="1 2">
    <name type="scientific">Hyaloscypha variabilis (strain UAMH 11265 / GT02V1 / F)</name>
    <name type="common">Meliniomyces variabilis</name>
    <dbReference type="NCBI Taxonomy" id="1149755"/>
    <lineage>
        <taxon>Eukaryota</taxon>
        <taxon>Fungi</taxon>
        <taxon>Dikarya</taxon>
        <taxon>Ascomycota</taxon>
        <taxon>Pezizomycotina</taxon>
        <taxon>Leotiomycetes</taxon>
        <taxon>Helotiales</taxon>
        <taxon>Hyaloscyphaceae</taxon>
        <taxon>Hyaloscypha</taxon>
        <taxon>Hyaloscypha variabilis</taxon>
    </lineage>
</organism>
<sequence length="159" mass="17779">MRPLTRARLLLKVCPISTHTHARQSIELPHILPFSYFGIDATPLSITPIGGFCDLDTWPHGKKKRRVCMSPFCIIFFLPAGDGEVAGCGTARFKSWPALRAHVSHDAMRMQTLKGMDQDKVSPQFSHLWRRSLINGRGQGWKIPSQGTASVCMSWFGQS</sequence>
<dbReference type="AlphaFoldDB" id="A0A2J6R8X9"/>
<name>A0A2J6R8X9_HYAVF</name>
<accession>A0A2J6R8X9</accession>
<keyword evidence="2" id="KW-1185">Reference proteome</keyword>
<evidence type="ECO:0000313" key="1">
    <source>
        <dbReference type="EMBL" id="PMD34979.1"/>
    </source>
</evidence>
<proteinExistence type="predicted"/>
<protein>
    <submittedName>
        <fullName evidence="1">Uncharacterized protein</fullName>
    </submittedName>
</protein>
<reference evidence="1 2" key="1">
    <citation type="submission" date="2016-04" db="EMBL/GenBank/DDBJ databases">
        <title>A degradative enzymes factory behind the ericoid mycorrhizal symbiosis.</title>
        <authorList>
            <consortium name="DOE Joint Genome Institute"/>
            <person name="Martino E."/>
            <person name="Morin E."/>
            <person name="Grelet G."/>
            <person name="Kuo A."/>
            <person name="Kohler A."/>
            <person name="Daghino S."/>
            <person name="Barry K."/>
            <person name="Choi C."/>
            <person name="Cichocki N."/>
            <person name="Clum A."/>
            <person name="Copeland A."/>
            <person name="Hainaut M."/>
            <person name="Haridas S."/>
            <person name="Labutti K."/>
            <person name="Lindquist E."/>
            <person name="Lipzen A."/>
            <person name="Khouja H.-R."/>
            <person name="Murat C."/>
            <person name="Ohm R."/>
            <person name="Olson A."/>
            <person name="Spatafora J."/>
            <person name="Veneault-Fourrey C."/>
            <person name="Henrissat B."/>
            <person name="Grigoriev I."/>
            <person name="Martin F."/>
            <person name="Perotto S."/>
        </authorList>
    </citation>
    <scope>NUCLEOTIDE SEQUENCE [LARGE SCALE GENOMIC DNA]</scope>
    <source>
        <strain evidence="1 2">F</strain>
    </source>
</reference>
<dbReference type="Proteomes" id="UP000235786">
    <property type="component" value="Unassembled WGS sequence"/>
</dbReference>
<gene>
    <name evidence="1" type="ORF">L207DRAFT_129606</name>
</gene>
<dbReference type="EMBL" id="KZ613953">
    <property type="protein sequence ID" value="PMD34979.1"/>
    <property type="molecule type" value="Genomic_DNA"/>
</dbReference>
<evidence type="ECO:0000313" key="2">
    <source>
        <dbReference type="Proteomes" id="UP000235786"/>
    </source>
</evidence>